<dbReference type="EMBL" id="DS268417">
    <property type="protein sequence ID" value="EFO83382.1"/>
    <property type="molecule type" value="Genomic_DNA"/>
</dbReference>
<dbReference type="HOGENOM" id="CLU_934604_0_0_1"/>
<name>E3LW94_CAERE</name>
<protein>
    <recommendedName>
        <fullName evidence="1">BHLH domain-containing protein</fullName>
    </recommendedName>
</protein>
<evidence type="ECO:0000259" key="1">
    <source>
        <dbReference type="Pfam" id="PF00010"/>
    </source>
</evidence>
<gene>
    <name evidence="2" type="ORF">CRE_02856</name>
</gene>
<dbReference type="Proteomes" id="UP000008281">
    <property type="component" value="Unassembled WGS sequence"/>
</dbReference>
<evidence type="ECO:0000313" key="3">
    <source>
        <dbReference type="Proteomes" id="UP000008281"/>
    </source>
</evidence>
<sequence length="292" mass="32729">MDSISPIIQKEKTRKQLAEERRNNAFIAAVGDIKEELIQRGFGKEEDLGSQPAVLMCVAETLNQVDLKSKYPAEARRKSEGGKMPREKEKMVKATREQMRRNKKNAAIESLREFINRKELGDKPSKRLEQLEVVNTILEHLRTLPVNSIVTPPIVQQPFRQFSSSIVPSPTSFSQPRRATGAFDIDSLLQKLAPTIPPQSPCGLPTLVPTPPLVHQDPVSSPVGPTSPGIPDVFPTLPLVPQFNFSLPASLFPMMPLMDPARIQMQVQLMRNQNMLQNLMNPIQVTQTEKEE</sequence>
<reference evidence="2" key="1">
    <citation type="submission" date="2007-07" db="EMBL/GenBank/DDBJ databases">
        <title>PCAP assembly of the Caenorhabditis remanei genome.</title>
        <authorList>
            <consortium name="The Caenorhabditis remanei Sequencing Consortium"/>
            <person name="Wilson R.K."/>
        </authorList>
    </citation>
    <scope>NUCLEOTIDE SEQUENCE [LARGE SCALE GENOMIC DNA]</scope>
    <source>
        <strain evidence="2">PB4641</strain>
    </source>
</reference>
<evidence type="ECO:0000313" key="2">
    <source>
        <dbReference type="EMBL" id="EFO83382.1"/>
    </source>
</evidence>
<dbReference type="AlphaFoldDB" id="E3LW94"/>
<dbReference type="GO" id="GO:0046983">
    <property type="term" value="F:protein dimerization activity"/>
    <property type="evidence" value="ECO:0007669"/>
    <property type="project" value="InterPro"/>
</dbReference>
<dbReference type="InParanoid" id="E3LW94"/>
<dbReference type="Pfam" id="PF00010">
    <property type="entry name" value="HLH"/>
    <property type="match status" value="1"/>
</dbReference>
<accession>E3LW94</accession>
<proteinExistence type="predicted"/>
<feature type="domain" description="BHLH" evidence="1">
    <location>
        <begin position="90"/>
        <end position="144"/>
    </location>
</feature>
<organism evidence="3">
    <name type="scientific">Caenorhabditis remanei</name>
    <name type="common">Caenorhabditis vulgaris</name>
    <dbReference type="NCBI Taxonomy" id="31234"/>
    <lineage>
        <taxon>Eukaryota</taxon>
        <taxon>Metazoa</taxon>
        <taxon>Ecdysozoa</taxon>
        <taxon>Nematoda</taxon>
        <taxon>Chromadorea</taxon>
        <taxon>Rhabditida</taxon>
        <taxon>Rhabditina</taxon>
        <taxon>Rhabditomorpha</taxon>
        <taxon>Rhabditoidea</taxon>
        <taxon>Rhabditidae</taxon>
        <taxon>Peloderinae</taxon>
        <taxon>Caenorhabditis</taxon>
    </lineage>
</organism>
<dbReference type="FunCoup" id="E3LW94">
    <property type="interactions" value="1338"/>
</dbReference>
<dbReference type="InterPro" id="IPR011598">
    <property type="entry name" value="bHLH_dom"/>
</dbReference>
<keyword evidence="3" id="KW-1185">Reference proteome</keyword>